<dbReference type="SMART" id="SM00464">
    <property type="entry name" value="LON"/>
    <property type="match status" value="1"/>
</dbReference>
<dbReference type="Gene3D" id="1.20.58.1480">
    <property type="match status" value="1"/>
</dbReference>
<proteinExistence type="predicted"/>
<dbReference type="InterPro" id="IPR046336">
    <property type="entry name" value="Lon_prtase_N_sf"/>
</dbReference>
<feature type="non-terminal residue" evidence="4">
    <location>
        <position position="1"/>
    </location>
</feature>
<sequence>EDTDDDIFQQTSGDQSPFDRNLPTTHEYLGKLENISGYTIFDHGQIIELDAMCTKTMVFPGFTLPLVIQNSFSWEKQLKDGFIFVLTCYNNNKTSIFEYGVVMEVYETNDKNAESVHLKAKGRQRCRILPPIEVPVASMHRMRRVKVQIISDYNLYSPLISTQLNNLKRRATIEWKPENRKLRKYHAAQFNQASFVYDMYEEEYYKEKILDIIYQYFIKDNIPRDPLTLSYWFAQNFQLTHEERLNILAAGTTLERLRLELSFLRLKRNICCSRCGSYISELDKVFAMSKDGVQSNYCNPFGIVYETLTVTECENVSLEGYPSKKFTWFPGYYWTILKCKTCTGHLGWRFKSDKLSPPTFYGLGRSCVEIKIIDDMYVKKVFDELKAELENHNFSSLYIET</sequence>
<evidence type="ECO:0000313" key="3">
    <source>
        <dbReference type="Proteomes" id="UP000695000"/>
    </source>
</evidence>
<dbReference type="GeneID" id="108561560"/>
<dbReference type="Gene3D" id="2.170.150.20">
    <property type="entry name" value="Peptide methionine sulfoxide reductase"/>
    <property type="match status" value="1"/>
</dbReference>
<gene>
    <name evidence="4" type="primary">LOC108561560</name>
</gene>
<organism evidence="3 4">
    <name type="scientific">Nicrophorus vespilloides</name>
    <name type="common">Boreal carrion beetle</name>
    <dbReference type="NCBI Taxonomy" id="110193"/>
    <lineage>
        <taxon>Eukaryota</taxon>
        <taxon>Metazoa</taxon>
        <taxon>Ecdysozoa</taxon>
        <taxon>Arthropoda</taxon>
        <taxon>Hexapoda</taxon>
        <taxon>Insecta</taxon>
        <taxon>Pterygota</taxon>
        <taxon>Neoptera</taxon>
        <taxon>Endopterygota</taxon>
        <taxon>Coleoptera</taxon>
        <taxon>Polyphaga</taxon>
        <taxon>Staphyliniformia</taxon>
        <taxon>Silphidae</taxon>
        <taxon>Nicrophorinae</taxon>
        <taxon>Nicrophorus</taxon>
    </lineage>
</organism>
<keyword evidence="3" id="KW-1185">Reference proteome</keyword>
<dbReference type="SUPFAM" id="SSF88697">
    <property type="entry name" value="PUA domain-like"/>
    <property type="match status" value="1"/>
</dbReference>
<accession>A0ABM1MKF0</accession>
<feature type="domain" description="CULT" evidence="2">
    <location>
        <begin position="267"/>
        <end position="372"/>
    </location>
</feature>
<dbReference type="Gene3D" id="2.30.130.40">
    <property type="entry name" value="LON domain-like"/>
    <property type="match status" value="1"/>
</dbReference>
<reference evidence="4" key="1">
    <citation type="submission" date="2025-08" db="UniProtKB">
        <authorList>
            <consortium name="RefSeq"/>
        </authorList>
    </citation>
    <scope>IDENTIFICATION</scope>
    <source>
        <tissue evidence="4">Whole Larva</tissue>
    </source>
</reference>
<dbReference type="InterPro" id="IPR034750">
    <property type="entry name" value="CULT"/>
</dbReference>
<dbReference type="CDD" id="cd15777">
    <property type="entry name" value="CRBN_C_like"/>
    <property type="match status" value="1"/>
</dbReference>
<dbReference type="InterPro" id="IPR003111">
    <property type="entry name" value="Lon_prtase_N"/>
</dbReference>
<dbReference type="Proteomes" id="UP000695000">
    <property type="component" value="Unplaced"/>
</dbReference>
<name>A0ABM1MKF0_NICVS</name>
<evidence type="ECO:0000313" key="4">
    <source>
        <dbReference type="RefSeq" id="XP_017775050.1"/>
    </source>
</evidence>
<feature type="region of interest" description="Disordered" evidence="1">
    <location>
        <begin position="1"/>
        <end position="20"/>
    </location>
</feature>
<dbReference type="PROSITE" id="PS51788">
    <property type="entry name" value="CULT"/>
    <property type="match status" value="1"/>
</dbReference>
<dbReference type="RefSeq" id="XP_017775050.1">
    <property type="nucleotide sequence ID" value="XM_017919561.1"/>
</dbReference>
<evidence type="ECO:0000259" key="2">
    <source>
        <dbReference type="PROSITE" id="PS51788"/>
    </source>
</evidence>
<evidence type="ECO:0000256" key="1">
    <source>
        <dbReference type="SAM" id="MobiDB-lite"/>
    </source>
</evidence>
<protein>
    <submittedName>
        <fullName evidence="4">Protein cereblon</fullName>
    </submittedName>
</protein>
<dbReference type="InterPro" id="IPR015947">
    <property type="entry name" value="PUA-like_sf"/>
</dbReference>
<dbReference type="Pfam" id="PF02190">
    <property type="entry name" value="LON_substr_bdg"/>
    <property type="match status" value="1"/>
</dbReference>